<keyword evidence="2" id="KW-1185">Reference proteome</keyword>
<dbReference type="Gene3D" id="3.30.70.270">
    <property type="match status" value="1"/>
</dbReference>
<accession>A0AAV6U2B7</accession>
<dbReference type="InterPro" id="IPR043128">
    <property type="entry name" value="Rev_trsase/Diguanyl_cyclase"/>
</dbReference>
<evidence type="ECO:0000313" key="2">
    <source>
        <dbReference type="Proteomes" id="UP000827092"/>
    </source>
</evidence>
<dbReference type="CDD" id="cd01647">
    <property type="entry name" value="RT_LTR"/>
    <property type="match status" value="1"/>
</dbReference>
<proteinExistence type="predicted"/>
<dbReference type="EMBL" id="JAFNEN010000709">
    <property type="protein sequence ID" value="KAG8178244.1"/>
    <property type="molecule type" value="Genomic_DNA"/>
</dbReference>
<dbReference type="PANTHER" id="PTHR24559">
    <property type="entry name" value="TRANSPOSON TY3-I GAG-POL POLYPROTEIN"/>
    <property type="match status" value="1"/>
</dbReference>
<dbReference type="InterPro" id="IPR053134">
    <property type="entry name" value="RNA-dir_DNA_polymerase"/>
</dbReference>
<organism evidence="1 2">
    <name type="scientific">Oedothorax gibbosus</name>
    <dbReference type="NCBI Taxonomy" id="931172"/>
    <lineage>
        <taxon>Eukaryota</taxon>
        <taxon>Metazoa</taxon>
        <taxon>Ecdysozoa</taxon>
        <taxon>Arthropoda</taxon>
        <taxon>Chelicerata</taxon>
        <taxon>Arachnida</taxon>
        <taxon>Araneae</taxon>
        <taxon>Araneomorphae</taxon>
        <taxon>Entelegynae</taxon>
        <taxon>Araneoidea</taxon>
        <taxon>Linyphiidae</taxon>
        <taxon>Erigoninae</taxon>
        <taxon>Oedothorax</taxon>
    </lineage>
</organism>
<gene>
    <name evidence="1" type="ORF">JTE90_005613</name>
</gene>
<comment type="caution">
    <text evidence="1">The sequence shown here is derived from an EMBL/GenBank/DDBJ whole genome shotgun (WGS) entry which is preliminary data.</text>
</comment>
<evidence type="ECO:0000313" key="1">
    <source>
        <dbReference type="EMBL" id="KAG8178244.1"/>
    </source>
</evidence>
<evidence type="ECO:0008006" key="3">
    <source>
        <dbReference type="Google" id="ProtNLM"/>
    </source>
</evidence>
<dbReference type="SUPFAM" id="SSF56672">
    <property type="entry name" value="DNA/RNA polymerases"/>
    <property type="match status" value="1"/>
</dbReference>
<dbReference type="InterPro" id="IPR043502">
    <property type="entry name" value="DNA/RNA_pol_sf"/>
</dbReference>
<sequence length="105" mass="11738">MLKKGVVQPSESPWSSPVVLAKKKDGSWRFCVYYRRLKKLTKKDVYPLPRIEDTLDCLKGARFFSSMDLQSGLYDGNAPIEPHTDASGYGLGAVLVQIQDCKEGL</sequence>
<dbReference type="PANTHER" id="PTHR24559:SF444">
    <property type="entry name" value="REVERSE TRANSCRIPTASE DOMAIN-CONTAINING PROTEIN"/>
    <property type="match status" value="1"/>
</dbReference>
<reference evidence="1 2" key="1">
    <citation type="journal article" date="2022" name="Nat. Ecol. Evol.">
        <title>A masculinizing supergene underlies an exaggerated male reproductive morph in a spider.</title>
        <authorList>
            <person name="Hendrickx F."/>
            <person name="De Corte Z."/>
            <person name="Sonet G."/>
            <person name="Van Belleghem S.M."/>
            <person name="Kostlbacher S."/>
            <person name="Vangestel C."/>
        </authorList>
    </citation>
    <scope>NUCLEOTIDE SEQUENCE [LARGE SCALE GENOMIC DNA]</scope>
    <source>
        <strain evidence="1">W744_W776</strain>
    </source>
</reference>
<protein>
    <recommendedName>
        <fullName evidence="3">Reverse transcriptase</fullName>
    </recommendedName>
</protein>
<dbReference type="Gene3D" id="3.10.10.10">
    <property type="entry name" value="HIV Type 1 Reverse Transcriptase, subunit A, domain 1"/>
    <property type="match status" value="1"/>
</dbReference>
<dbReference type="GO" id="GO:0071897">
    <property type="term" value="P:DNA biosynthetic process"/>
    <property type="evidence" value="ECO:0007669"/>
    <property type="project" value="UniProtKB-ARBA"/>
</dbReference>
<dbReference type="Proteomes" id="UP000827092">
    <property type="component" value="Unassembled WGS sequence"/>
</dbReference>
<dbReference type="AlphaFoldDB" id="A0AAV6U2B7"/>
<name>A0AAV6U2B7_9ARAC</name>